<feature type="region of interest" description="Disordered" evidence="5">
    <location>
        <begin position="1386"/>
        <end position="1426"/>
    </location>
</feature>
<feature type="compositionally biased region" description="Pro residues" evidence="5">
    <location>
        <begin position="126"/>
        <end position="140"/>
    </location>
</feature>
<evidence type="ECO:0000259" key="6">
    <source>
        <dbReference type="PROSITE" id="PS50250"/>
    </source>
</evidence>
<dbReference type="SMART" id="SM00088">
    <property type="entry name" value="PINT"/>
    <property type="match status" value="1"/>
</dbReference>
<keyword evidence="3" id="KW-0647">Proteasome</keyword>
<accession>A0AAD5UUA3</accession>
<dbReference type="GO" id="GO:0006260">
    <property type="term" value="P:DNA replication"/>
    <property type="evidence" value="ECO:0007669"/>
    <property type="project" value="InterPro"/>
</dbReference>
<evidence type="ECO:0000256" key="5">
    <source>
        <dbReference type="SAM" id="MobiDB-lite"/>
    </source>
</evidence>
<gene>
    <name evidence="7" type="ORF">NLI96_g10101</name>
</gene>
<keyword evidence="4" id="KW-0539">Nucleus</keyword>
<dbReference type="Pfam" id="PF22241">
    <property type="entry name" value="PSMD12-CSN4_N"/>
    <property type="match status" value="1"/>
</dbReference>
<dbReference type="InterPro" id="IPR054559">
    <property type="entry name" value="PSMD12-CSN4-like_N"/>
</dbReference>
<dbReference type="InterPro" id="IPR021110">
    <property type="entry name" value="DNA_rep_checkpnt_protein"/>
</dbReference>
<reference evidence="7" key="1">
    <citation type="submission" date="2022-07" db="EMBL/GenBank/DDBJ databases">
        <title>Genome Sequence of Physisporinus lineatus.</title>
        <authorList>
            <person name="Buettner E."/>
        </authorList>
    </citation>
    <scope>NUCLEOTIDE SEQUENCE</scope>
    <source>
        <strain evidence="7">VT162</strain>
    </source>
</reference>
<dbReference type="SUPFAM" id="SSF46785">
    <property type="entry name" value="Winged helix' DNA-binding domain"/>
    <property type="match status" value="1"/>
</dbReference>
<proteinExistence type="inferred from homology"/>
<feature type="compositionally biased region" description="Low complexity" evidence="5">
    <location>
        <begin position="50"/>
        <end position="66"/>
    </location>
</feature>
<name>A0AAD5UUA3_9APHY</name>
<feature type="region of interest" description="Disordered" evidence="5">
    <location>
        <begin position="17"/>
        <end position="470"/>
    </location>
</feature>
<dbReference type="InterPro" id="IPR036390">
    <property type="entry name" value="WH_DNA-bd_sf"/>
</dbReference>
<feature type="compositionally biased region" description="Polar residues" evidence="5">
    <location>
        <begin position="1361"/>
        <end position="1373"/>
    </location>
</feature>
<organism evidence="7 8">
    <name type="scientific">Meripilus lineatus</name>
    <dbReference type="NCBI Taxonomy" id="2056292"/>
    <lineage>
        <taxon>Eukaryota</taxon>
        <taxon>Fungi</taxon>
        <taxon>Dikarya</taxon>
        <taxon>Basidiomycota</taxon>
        <taxon>Agaricomycotina</taxon>
        <taxon>Agaricomycetes</taxon>
        <taxon>Polyporales</taxon>
        <taxon>Meripilaceae</taxon>
        <taxon>Meripilus</taxon>
    </lineage>
</organism>
<dbReference type="InterPro" id="IPR000717">
    <property type="entry name" value="PCI_dom"/>
</dbReference>
<feature type="compositionally biased region" description="Polar residues" evidence="5">
    <location>
        <begin position="1389"/>
        <end position="1398"/>
    </location>
</feature>
<dbReference type="FunFam" id="1.10.10.10:FF:000070">
    <property type="entry name" value="26S proteasome non-ATPase regulatory subunit 12"/>
    <property type="match status" value="1"/>
</dbReference>
<dbReference type="Proteomes" id="UP001212997">
    <property type="component" value="Unassembled WGS sequence"/>
</dbReference>
<dbReference type="Pfam" id="PF01399">
    <property type="entry name" value="PCI"/>
    <property type="match status" value="1"/>
</dbReference>
<evidence type="ECO:0000313" key="8">
    <source>
        <dbReference type="Proteomes" id="UP001212997"/>
    </source>
</evidence>
<feature type="compositionally biased region" description="Low complexity" evidence="5">
    <location>
        <begin position="141"/>
        <end position="158"/>
    </location>
</feature>
<feature type="domain" description="PCI" evidence="6">
    <location>
        <begin position="1764"/>
        <end position="1932"/>
    </location>
</feature>
<feature type="compositionally biased region" description="Basic and acidic residues" evidence="5">
    <location>
        <begin position="415"/>
        <end position="426"/>
    </location>
</feature>
<evidence type="ECO:0000256" key="1">
    <source>
        <dbReference type="ARBA" id="ARBA00004123"/>
    </source>
</evidence>
<dbReference type="GO" id="GO:0005737">
    <property type="term" value="C:cytoplasm"/>
    <property type="evidence" value="ECO:0007669"/>
    <property type="project" value="TreeGrafter"/>
</dbReference>
<dbReference type="InterPro" id="IPR040134">
    <property type="entry name" value="PSMD12/CSN4"/>
</dbReference>
<dbReference type="PANTHER" id="PTHR10855:SF1">
    <property type="entry name" value="26S PROTEASOME NON-ATPASE REGULATORY SUBUNIT 12"/>
    <property type="match status" value="1"/>
</dbReference>
<feature type="compositionally biased region" description="Basic and acidic residues" evidence="5">
    <location>
        <begin position="17"/>
        <end position="43"/>
    </location>
</feature>
<feature type="compositionally biased region" description="Basic residues" evidence="5">
    <location>
        <begin position="401"/>
        <end position="414"/>
    </location>
</feature>
<dbReference type="PROSITE" id="PS50250">
    <property type="entry name" value="PCI"/>
    <property type="match status" value="1"/>
</dbReference>
<feature type="region of interest" description="Disordered" evidence="5">
    <location>
        <begin position="1339"/>
        <end position="1373"/>
    </location>
</feature>
<dbReference type="GO" id="GO:0008541">
    <property type="term" value="C:proteasome regulatory particle, lid subcomplex"/>
    <property type="evidence" value="ECO:0007669"/>
    <property type="project" value="TreeGrafter"/>
</dbReference>
<comment type="similarity">
    <text evidence="2">Belongs to the proteasome subunit p55 family.</text>
</comment>
<evidence type="ECO:0000256" key="2">
    <source>
        <dbReference type="ARBA" id="ARBA00006397"/>
    </source>
</evidence>
<protein>
    <recommendedName>
        <fullName evidence="6">PCI domain-containing protein</fullName>
    </recommendedName>
</protein>
<dbReference type="Gene3D" id="1.10.10.1460">
    <property type="match status" value="1"/>
</dbReference>
<evidence type="ECO:0000313" key="7">
    <source>
        <dbReference type="EMBL" id="KAJ3477953.1"/>
    </source>
</evidence>
<feature type="compositionally biased region" description="Low complexity" evidence="5">
    <location>
        <begin position="369"/>
        <end position="378"/>
    </location>
</feature>
<dbReference type="GO" id="GO:0005634">
    <property type="term" value="C:nucleus"/>
    <property type="evidence" value="ECO:0007669"/>
    <property type="project" value="UniProtKB-SubCell"/>
</dbReference>
<comment type="caution">
    <text evidence="7">The sequence shown here is derived from an EMBL/GenBank/DDBJ whole genome shotgun (WGS) entry which is preliminary data.</text>
</comment>
<comment type="subcellular location">
    <subcellularLocation>
        <location evidence="1">Nucleus</location>
    </subcellularLocation>
</comment>
<sequence>MNTDVSSLKSEIKRWEHNFRKQHGRDPTIQEIKDRPDIADKYKLYKKLSKQASSSSKRNDTVSSVPPSTPPKARREPASSSVLTKSRAVKSEAPQFTTNPFSPVKNKGKQRQWSPEASGSKLPLPGLSPDPFPPIHPEQPPQSSRPLPAQPLSAASAAVMRARKRLRGEPVSPSPVKEKRARVGSQSTIPFAMPSTLLDDSDVSDAEGQSHDRRDGPFIEDTPMKPQAAGKAFVQLFQESSAVTQEPTTRPQHRSQSRTQTPSSALFGDSKSKSRALSPDSGEEDAFWKGKISAPKFSSNSLIGRNPKLQKNGVPHAVLPGKDDLRAIGGQSKPPAANIAPSPALPTSLKRAQTDIELEATSSSMTVRPAPKASTSLLPPSPPPPENAKFSSSRYLEKGRGRGGKVGRGKKKSKTLNEHRGDHDSSDSSISDNEGSQVKVVDWRTRKRNPAGLEGASIPEGVDDVDWGPPRTRLAGNIPLDTEIDPGSIEVSLPEDLKRVLALSPKDNKQKEDTENKVAKELLYGSRIRNYDGVKGGEIWDVGEWEGDEDHVGQEDDWEGEPVPWEVGEFYACFISKNLALRHRAGSGLECLEAITLHATLISLAPSTFPWPDPLTRASPPNRDPIKYFAQLSIRPSMSNPPNLNRRSSLINYFSNIPRPRLPSLRSRKSNSSSLSNRTSGYNRAMAPIILSNKEVTAKLLEYILESPNGRRSLSRLARTCKAFKEPALNVLWRELDSFLPLISLFPSGLMKRSRRPGLGFAKNPEAADWEKVLLYAERVRSIAYVEAYNNVNASFFPVFEQTRPRAFILPNLTGLTWKAETPVALERCLAYVTPGLQSLTIEMGTKSPRMNEFLNQIIAKTSLSNFSFTLHSNLPDNFVEILQSNSGFEKLSLMAPGALSARVGKWAASLPLLKSFQLDLSNRTTTAVEGFFDDISPGSGYSTPSSVGGTDRDSGVFSGDELDFSDLRKSALQVTHDGPRHGAFAHLNHLQLTGDTANVATFLKHITSPLVQIDLSIEDPPAKEDWQDPRGELRLCNFAKFPTSFGSPFITLEGIVPLLVECKRLHTLGLVVNAIPPSEEIYRSYEPSSRSLLRLHVGHSWIKDPLQAAILLSHLAPHLETVKSFSLATRPGATDPNAVAWQKVSDYLPSLQNLRLIERSLQPKQVVYVPPTVAEKSIDATVSTVSRGVTAKPEYSEVSTHAFPELVDAEVEVLPETTSVEVDATPVYVDEEIFAEPERVDQEIDACPSTKEMAIDPMPEPQPLVKEEPPFFVPPILTSMIPSVNGILHLPVRAVQIYTYYITFPFRFAMSLRPNMSTYANNNNNTYANNIHATTTTSSIETLDSEEPTSPVPGGLDVEMSSSSEKQALTSSDFAERVLSEISPDIVTPSTSHSNDISIPPLYPTSTSHEHPTTSETASPTQCHNLGELEELPEKEGENSKCHVRFPDQEGRSAHDATRQSQPVIESIYTHNLDSPPSSNDLWHLRPINYNYYNMADPKKQEKDYSKEVDAILPEARSLSEAGKVQDAVDKLYVLEKQTRNASDLSSTTRLVKEITQIAYDARDYTLLNNSVSVLSKKHGQLKAAIQAMVEQAMGWLEDIKKREGTEKWLELIETLRVVTEGKLFLETPRARVTLLLSRYHESLATSPTPKSPPPKDSLQTASDLLSDLQVETYSSMERREKTEFILEQMRLLIAVARSKDAEKGVEGKKDAVVGGEAEWVKVRVGGRKVNESFLTQPENEDLKLKYYEMMIQFALNQSSYLDAAKYYHKVWETPSIKSDEARRGREALEHIVYYVVLAPHDNEQSDMLHRLFNDPALTKLELHHALVKCFTTPELMRWPGIEKIYGPHLRKTTVFTSDKLWEDLHTRVIEHNIRIVAKYYTRITLARLTTLLDLTPQQAEETLCRLVVSGTVWARIDRPAGVVNFRSSRSPEDVMNDWSSDMQRLLGLVEKTWMGVNAAQAAQARVKASS</sequence>
<feature type="compositionally biased region" description="Polar residues" evidence="5">
    <location>
        <begin position="237"/>
        <end position="250"/>
    </location>
</feature>
<dbReference type="InterPro" id="IPR036388">
    <property type="entry name" value="WH-like_DNA-bd_sf"/>
</dbReference>
<dbReference type="PANTHER" id="PTHR10855">
    <property type="entry name" value="26S PROTEASOME NON-ATPASE REGULATORY SUBUNIT 12/COP9 SIGNALOSOME COMPLEX SUBUNIT 4"/>
    <property type="match status" value="1"/>
</dbReference>
<evidence type="ECO:0000256" key="3">
    <source>
        <dbReference type="ARBA" id="ARBA00022942"/>
    </source>
</evidence>
<dbReference type="Gene3D" id="1.10.10.10">
    <property type="entry name" value="Winged helix-like DNA-binding domain superfamily/Winged helix DNA-binding domain"/>
    <property type="match status" value="1"/>
</dbReference>
<feature type="compositionally biased region" description="Basic and acidic residues" evidence="5">
    <location>
        <begin position="208"/>
        <end position="217"/>
    </location>
</feature>
<dbReference type="EMBL" id="JANAWD010000550">
    <property type="protein sequence ID" value="KAJ3477953.1"/>
    <property type="molecule type" value="Genomic_DNA"/>
</dbReference>
<keyword evidence="8" id="KW-1185">Reference proteome</keyword>
<evidence type="ECO:0000256" key="4">
    <source>
        <dbReference type="ARBA" id="ARBA00023242"/>
    </source>
</evidence>
<dbReference type="Pfam" id="PF11719">
    <property type="entry name" value="Drc1-Sld2"/>
    <property type="match status" value="1"/>
</dbReference>